<reference evidence="9 10" key="1">
    <citation type="submission" date="2016-11" db="EMBL/GenBank/DDBJ databases">
        <authorList>
            <person name="Jaros S."/>
            <person name="Januszkiewicz K."/>
            <person name="Wedrychowicz H."/>
        </authorList>
    </citation>
    <scope>NUCLEOTIDE SEQUENCE [LARGE SCALE GENOMIC DNA]</scope>
    <source>
        <strain evidence="9 10">DSM 21986</strain>
    </source>
</reference>
<dbReference type="Gene3D" id="1.10.3730.10">
    <property type="entry name" value="ProC C-terminal domain-like"/>
    <property type="match status" value="1"/>
</dbReference>
<comment type="subcellular location">
    <subcellularLocation>
        <location evidence="4">Cytoplasm</location>
    </subcellularLocation>
</comment>
<dbReference type="SUPFAM" id="SSF48179">
    <property type="entry name" value="6-phosphogluconate dehydrogenase C-terminal domain-like"/>
    <property type="match status" value="1"/>
</dbReference>
<dbReference type="PANTHER" id="PTHR11645">
    <property type="entry name" value="PYRROLINE-5-CARBOXYLATE REDUCTASE"/>
    <property type="match status" value="1"/>
</dbReference>
<comment type="catalytic activity">
    <reaction evidence="4">
        <text>L-proline + NAD(+) = (S)-1-pyrroline-5-carboxylate + NADH + 2 H(+)</text>
        <dbReference type="Rhea" id="RHEA:14105"/>
        <dbReference type="ChEBI" id="CHEBI:15378"/>
        <dbReference type="ChEBI" id="CHEBI:17388"/>
        <dbReference type="ChEBI" id="CHEBI:57540"/>
        <dbReference type="ChEBI" id="CHEBI:57945"/>
        <dbReference type="ChEBI" id="CHEBI:60039"/>
        <dbReference type="EC" id="1.5.1.2"/>
    </reaction>
</comment>
<comment type="catalytic activity">
    <reaction evidence="4">
        <text>L-proline + NADP(+) = (S)-1-pyrroline-5-carboxylate + NADPH + 2 H(+)</text>
        <dbReference type="Rhea" id="RHEA:14109"/>
        <dbReference type="ChEBI" id="CHEBI:15378"/>
        <dbReference type="ChEBI" id="CHEBI:17388"/>
        <dbReference type="ChEBI" id="CHEBI:57783"/>
        <dbReference type="ChEBI" id="CHEBI:58349"/>
        <dbReference type="ChEBI" id="CHEBI:60039"/>
        <dbReference type="EC" id="1.5.1.2"/>
    </reaction>
</comment>
<dbReference type="NCBIfam" id="TIGR00112">
    <property type="entry name" value="proC"/>
    <property type="match status" value="1"/>
</dbReference>
<comment type="function">
    <text evidence="4">Catalyzes the reduction of 1-pyrroline-5-carboxylate (PCA) to L-proline.</text>
</comment>
<dbReference type="SUPFAM" id="SSF51735">
    <property type="entry name" value="NAD(P)-binding Rossmann-fold domains"/>
    <property type="match status" value="1"/>
</dbReference>
<dbReference type="InterPro" id="IPR008927">
    <property type="entry name" value="6-PGluconate_DH-like_C_sf"/>
</dbReference>
<accession>A0A1M4XFS1</accession>
<dbReference type="GO" id="GO:0005737">
    <property type="term" value="C:cytoplasm"/>
    <property type="evidence" value="ECO:0007669"/>
    <property type="project" value="UniProtKB-SubCell"/>
</dbReference>
<keyword evidence="4" id="KW-0641">Proline biosynthesis</keyword>
<keyword evidence="10" id="KW-1185">Reference proteome</keyword>
<evidence type="ECO:0000256" key="6">
    <source>
        <dbReference type="PIRSR" id="PIRSR000193-1"/>
    </source>
</evidence>
<feature type="binding site" evidence="6">
    <location>
        <position position="57"/>
    </location>
    <ligand>
        <name>NADPH</name>
        <dbReference type="ChEBI" id="CHEBI:57783"/>
    </ligand>
</feature>
<dbReference type="HAMAP" id="MF_01925">
    <property type="entry name" value="P5C_reductase"/>
    <property type="match status" value="1"/>
</dbReference>
<dbReference type="FunFam" id="1.10.3730.10:FF:000001">
    <property type="entry name" value="Pyrroline-5-carboxylate reductase"/>
    <property type="match status" value="1"/>
</dbReference>
<keyword evidence="4" id="KW-0028">Amino-acid biosynthesis</keyword>
<dbReference type="GO" id="GO:0055129">
    <property type="term" value="P:L-proline biosynthetic process"/>
    <property type="evidence" value="ECO:0007669"/>
    <property type="project" value="UniProtKB-UniRule"/>
</dbReference>
<name>A0A1M4XFS1_9BACT</name>
<dbReference type="Pfam" id="PF14748">
    <property type="entry name" value="P5CR_dimer"/>
    <property type="match status" value="1"/>
</dbReference>
<dbReference type="PANTHER" id="PTHR11645:SF0">
    <property type="entry name" value="PYRROLINE-5-CARBOXYLATE REDUCTASE 3"/>
    <property type="match status" value="1"/>
</dbReference>
<dbReference type="Proteomes" id="UP000184041">
    <property type="component" value="Unassembled WGS sequence"/>
</dbReference>
<feature type="domain" description="Pyrroline-5-carboxylate reductase catalytic N-terminal" evidence="7">
    <location>
        <begin position="4"/>
        <end position="100"/>
    </location>
</feature>
<evidence type="ECO:0000256" key="2">
    <source>
        <dbReference type="ARBA" id="ARBA00022857"/>
    </source>
</evidence>
<evidence type="ECO:0000256" key="3">
    <source>
        <dbReference type="ARBA" id="ARBA00023002"/>
    </source>
</evidence>
<dbReference type="InterPro" id="IPR029036">
    <property type="entry name" value="P5CR_dimer"/>
</dbReference>
<dbReference type="AlphaFoldDB" id="A0A1M4XFS1"/>
<evidence type="ECO:0000259" key="7">
    <source>
        <dbReference type="Pfam" id="PF03807"/>
    </source>
</evidence>
<dbReference type="Gene3D" id="3.40.50.720">
    <property type="entry name" value="NAD(P)-binding Rossmann-like Domain"/>
    <property type="match status" value="1"/>
</dbReference>
<evidence type="ECO:0000313" key="10">
    <source>
        <dbReference type="Proteomes" id="UP000184041"/>
    </source>
</evidence>
<keyword evidence="4" id="KW-0963">Cytoplasm</keyword>
<dbReference type="OrthoDB" id="9805754at2"/>
<dbReference type="PIRSF" id="PIRSF000193">
    <property type="entry name" value="Pyrrol-5-carb_rd"/>
    <property type="match status" value="1"/>
</dbReference>
<dbReference type="InterPro" id="IPR028939">
    <property type="entry name" value="P5C_Rdtase_cat_N"/>
</dbReference>
<evidence type="ECO:0000259" key="8">
    <source>
        <dbReference type="Pfam" id="PF14748"/>
    </source>
</evidence>
<dbReference type="EMBL" id="FQUS01000004">
    <property type="protein sequence ID" value="SHE92261.1"/>
    <property type="molecule type" value="Genomic_DNA"/>
</dbReference>
<evidence type="ECO:0000256" key="1">
    <source>
        <dbReference type="ARBA" id="ARBA00005525"/>
    </source>
</evidence>
<feature type="domain" description="Pyrroline-5-carboxylate reductase dimerisation" evidence="8">
    <location>
        <begin position="162"/>
        <end position="261"/>
    </location>
</feature>
<dbReference type="STRING" id="1194090.SAMN05443144_104113"/>
<keyword evidence="2 4" id="KW-0521">NADP</keyword>
<dbReference type="EC" id="1.5.1.2" evidence="4 5"/>
<dbReference type="InterPro" id="IPR036291">
    <property type="entry name" value="NAD(P)-bd_dom_sf"/>
</dbReference>
<keyword evidence="3 4" id="KW-0560">Oxidoreductase</keyword>
<feature type="binding site" evidence="6">
    <location>
        <begin position="8"/>
        <end position="13"/>
    </location>
    <ligand>
        <name>NADP(+)</name>
        <dbReference type="ChEBI" id="CHEBI:58349"/>
    </ligand>
</feature>
<dbReference type="Pfam" id="PF03807">
    <property type="entry name" value="F420_oxidored"/>
    <property type="match status" value="1"/>
</dbReference>
<evidence type="ECO:0000313" key="9">
    <source>
        <dbReference type="EMBL" id="SHE92261.1"/>
    </source>
</evidence>
<organism evidence="9 10">
    <name type="scientific">Fodinibius roseus</name>
    <dbReference type="NCBI Taxonomy" id="1194090"/>
    <lineage>
        <taxon>Bacteria</taxon>
        <taxon>Pseudomonadati</taxon>
        <taxon>Balneolota</taxon>
        <taxon>Balneolia</taxon>
        <taxon>Balneolales</taxon>
        <taxon>Balneolaceae</taxon>
        <taxon>Fodinibius</taxon>
    </lineage>
</organism>
<evidence type="ECO:0000256" key="5">
    <source>
        <dbReference type="NCBIfam" id="TIGR00112"/>
    </source>
</evidence>
<comment type="pathway">
    <text evidence="4">Amino-acid biosynthesis; L-proline biosynthesis; L-proline from L-glutamate 5-semialdehyde: step 1/1.</text>
</comment>
<dbReference type="UniPathway" id="UPA00098">
    <property type="reaction ID" value="UER00361"/>
</dbReference>
<evidence type="ECO:0000256" key="4">
    <source>
        <dbReference type="HAMAP-Rule" id="MF_01925"/>
    </source>
</evidence>
<dbReference type="RefSeq" id="WP_073060162.1">
    <property type="nucleotide sequence ID" value="NZ_FQUS01000004.1"/>
</dbReference>
<proteinExistence type="inferred from homology"/>
<gene>
    <name evidence="4" type="primary">proC</name>
    <name evidence="9" type="ORF">SAMN05443144_104113</name>
</gene>
<sequence length="266" mass="28432">MDTQVAILGGGNLGTALAKGLARTEEASSKYDVTITRRNADLIRYLEDDGITVTTDNTAAVEEADLVILSVQPTQIEDLVNDIKPVLDPQQHILISTMAGVTDEDITELTGSGFPIFRVMPNTAAAINQAMTCVGKTPHKEAEEKVIELFESLGKTLLINTDLMEAATVLGACGIAFFLRYIRAASQGGIEVGFHAKEAQLIASQTALGAAALLLDSDNHPEHEIDKVTTPKGCTIAGLNEMEHNGLSSALIKGIKVSYEMIEKIR</sequence>
<protein>
    <recommendedName>
        <fullName evidence="4 5">Pyrroline-5-carboxylate reductase</fullName>
        <shortName evidence="4">P5C reductase</shortName>
        <shortName evidence="4">P5CR</shortName>
        <ecNumber evidence="4 5">1.5.1.2</ecNumber>
    </recommendedName>
    <alternativeName>
        <fullName evidence="4">PCA reductase</fullName>
    </alternativeName>
</protein>
<dbReference type="InterPro" id="IPR000304">
    <property type="entry name" value="Pyrroline-COOH_reductase"/>
</dbReference>
<comment type="similarity">
    <text evidence="1 4">Belongs to the pyrroline-5-carboxylate reductase family.</text>
</comment>
<dbReference type="GO" id="GO:0004735">
    <property type="term" value="F:pyrroline-5-carboxylate reductase activity"/>
    <property type="evidence" value="ECO:0007669"/>
    <property type="project" value="UniProtKB-UniRule"/>
</dbReference>